<sequence>MSTTPPTTTSSQHQSPLPENNNNNEDGNNTKSEMGAIAENVRRASFYHGLMPRQDIEPLLVKDGDFLLRKTEKMGAIILALAVRWNGAVKHFIVNQDKDNYYFEAHQALFYTKNLLLI</sequence>
<dbReference type="InterPro" id="IPR000980">
    <property type="entry name" value="SH2"/>
</dbReference>
<reference evidence="5" key="1">
    <citation type="submission" date="2022-11" db="UniProtKB">
        <authorList>
            <consortium name="WormBaseParasite"/>
        </authorList>
    </citation>
    <scope>IDENTIFICATION</scope>
</reference>
<dbReference type="SMART" id="SM00252">
    <property type="entry name" value="SH2"/>
    <property type="match status" value="1"/>
</dbReference>
<keyword evidence="4" id="KW-1185">Reference proteome</keyword>
<evidence type="ECO:0000313" key="4">
    <source>
        <dbReference type="Proteomes" id="UP000887578"/>
    </source>
</evidence>
<keyword evidence="1" id="KW-0727">SH2 domain</keyword>
<dbReference type="WBParaSite" id="PDA_v2.g21559.t1">
    <property type="protein sequence ID" value="PDA_v2.g21559.t1"/>
    <property type="gene ID" value="PDA_v2.g21559"/>
</dbReference>
<dbReference type="Pfam" id="PF00017">
    <property type="entry name" value="SH2"/>
    <property type="match status" value="1"/>
</dbReference>
<dbReference type="PROSITE" id="PS50001">
    <property type="entry name" value="SH2"/>
    <property type="match status" value="1"/>
</dbReference>
<proteinExistence type="predicted"/>
<dbReference type="InterPro" id="IPR036860">
    <property type="entry name" value="SH2_dom_sf"/>
</dbReference>
<feature type="compositionally biased region" description="Low complexity" evidence="2">
    <location>
        <begin position="1"/>
        <end position="29"/>
    </location>
</feature>
<evidence type="ECO:0000256" key="1">
    <source>
        <dbReference type="PROSITE-ProRule" id="PRU00191"/>
    </source>
</evidence>
<name>A0A914PSC5_9BILA</name>
<evidence type="ECO:0000256" key="2">
    <source>
        <dbReference type="SAM" id="MobiDB-lite"/>
    </source>
</evidence>
<dbReference type="Proteomes" id="UP000887578">
    <property type="component" value="Unplaced"/>
</dbReference>
<dbReference type="AlphaFoldDB" id="A0A914PSC5"/>
<accession>A0A914PSC5</accession>
<dbReference type="SUPFAM" id="SSF55550">
    <property type="entry name" value="SH2 domain"/>
    <property type="match status" value="1"/>
</dbReference>
<feature type="domain" description="SH2" evidence="3">
    <location>
        <begin position="46"/>
        <end position="118"/>
    </location>
</feature>
<organism evidence="4 5">
    <name type="scientific">Panagrolaimus davidi</name>
    <dbReference type="NCBI Taxonomy" id="227884"/>
    <lineage>
        <taxon>Eukaryota</taxon>
        <taxon>Metazoa</taxon>
        <taxon>Ecdysozoa</taxon>
        <taxon>Nematoda</taxon>
        <taxon>Chromadorea</taxon>
        <taxon>Rhabditida</taxon>
        <taxon>Tylenchina</taxon>
        <taxon>Panagrolaimomorpha</taxon>
        <taxon>Panagrolaimoidea</taxon>
        <taxon>Panagrolaimidae</taxon>
        <taxon>Panagrolaimus</taxon>
    </lineage>
</organism>
<dbReference type="CDD" id="cd10361">
    <property type="entry name" value="SH2_Fps_family"/>
    <property type="match status" value="1"/>
</dbReference>
<protein>
    <submittedName>
        <fullName evidence="5">SH2 domain-containing protein</fullName>
    </submittedName>
</protein>
<evidence type="ECO:0000313" key="5">
    <source>
        <dbReference type="WBParaSite" id="PDA_v2.g21559.t1"/>
    </source>
</evidence>
<evidence type="ECO:0000259" key="3">
    <source>
        <dbReference type="PROSITE" id="PS50001"/>
    </source>
</evidence>
<dbReference type="Gene3D" id="3.30.505.10">
    <property type="entry name" value="SH2 domain"/>
    <property type="match status" value="1"/>
</dbReference>
<dbReference type="InterPro" id="IPR035849">
    <property type="entry name" value="Fes/Fps/Fer_SH2"/>
</dbReference>
<feature type="region of interest" description="Disordered" evidence="2">
    <location>
        <begin position="1"/>
        <end position="35"/>
    </location>
</feature>